<sequence length="830" mass="93746">MNCQHFGDFLLSKTTEKLLVNKASFNKLVDNFFGRVPRFHKFAFFLRTRLSQYANAAPVEPVSLLIFVHGGAEKLMGTKTEKKDQANRRGQTTLENLESVIRGIFAERINSSGIKDNKLRGQLDAVVVPDEPLLVARKIFGFKGSRFLGDSQLTDRQSKEQVAERARPVQFDGYVTEEPSMYCLTLLRLTDKRDATKAHLCSTNQPVLFGLKQFACIRSGKMPKLLFCRNHQNRRFVHTSYRSPASIRGDLLHHRLPICGLLRTSYIVSPTPSHALPILNTTAANFFRAGRPSALTIQSSVRASRLAAAANVQGYRPLEPSMDDNRCGQNGCPWNVRRGMQCHTRKAWWHFKCTGLRDDQKTLERNVSIQKTYTTLRRQAEERPPEARKLGHSIPREEMRKRLILGANEKGAAVNFIPKSQHLSWTVPDERSQTAKLPGKPTTCAVLNIGECYENQVASLIVDTAVAHDPDNQSLKPDHSEPENPSYTQLATLIAGDSDVHASTKERRLQPHTICQIRKLLTGFMLQSSAKTSFMGAPPKEQLGAAVQRSKPQRDIFPIKPRQNAQETRQTQIGLNSLISSKSGHPQWDIERTTSSSGRNFRPRGKTFVRQKQTGLPRTKKTLQMKATLKTTRQGSRQMPRGQQLYLLDLVITNEGRFIDHVISNAPPEHCVLTFGFICYWARNSEPQKWIRNFCRADFSGRRIFLEQVKQGSALVGDLYRTIVQNAHEADAMFVQKNSTNDEPQATRKDPSFPGTEKSAQEAFSVLRMIRCTFSRITRTDFQILYGAYVRPLLEYANQVVYSGRTKDATLIERVQRAATKVVAGLKSVD</sequence>
<gene>
    <name evidence="2" type="ORF">CLF_110151</name>
</gene>
<evidence type="ECO:0000313" key="2">
    <source>
        <dbReference type="EMBL" id="GAA53404.1"/>
    </source>
</evidence>
<protein>
    <submittedName>
        <fullName evidence="2">Uncharacterized protein</fullName>
    </submittedName>
</protein>
<feature type="region of interest" description="Disordered" evidence="1">
    <location>
        <begin position="582"/>
        <end position="603"/>
    </location>
</feature>
<dbReference type="EMBL" id="DF143487">
    <property type="protein sequence ID" value="GAA53404.1"/>
    <property type="molecule type" value="Genomic_DNA"/>
</dbReference>
<organism evidence="2 3">
    <name type="scientific">Clonorchis sinensis</name>
    <name type="common">Chinese liver fluke</name>
    <dbReference type="NCBI Taxonomy" id="79923"/>
    <lineage>
        <taxon>Eukaryota</taxon>
        <taxon>Metazoa</taxon>
        <taxon>Spiralia</taxon>
        <taxon>Lophotrochozoa</taxon>
        <taxon>Platyhelminthes</taxon>
        <taxon>Trematoda</taxon>
        <taxon>Digenea</taxon>
        <taxon>Opisthorchiida</taxon>
        <taxon>Opisthorchiata</taxon>
        <taxon>Opisthorchiidae</taxon>
        <taxon>Clonorchis</taxon>
    </lineage>
</organism>
<name>G7YKC2_CLOSI</name>
<accession>G7YKC2</accession>
<keyword evidence="3" id="KW-1185">Reference proteome</keyword>
<reference key="2">
    <citation type="submission" date="2011-10" db="EMBL/GenBank/DDBJ databases">
        <title>The genome and transcriptome sequence of Clonorchis sinensis provide insights into the carcinogenic liver fluke.</title>
        <authorList>
            <person name="Wang X."/>
            <person name="Huang Y."/>
            <person name="Chen W."/>
            <person name="Liu H."/>
            <person name="Guo L."/>
            <person name="Chen Y."/>
            <person name="Luo F."/>
            <person name="Zhou W."/>
            <person name="Sun J."/>
            <person name="Mao Q."/>
            <person name="Liang P."/>
            <person name="Zhou C."/>
            <person name="Tian Y."/>
            <person name="Men J."/>
            <person name="Lv X."/>
            <person name="Huang L."/>
            <person name="Zhou J."/>
            <person name="Hu Y."/>
            <person name="Li R."/>
            <person name="Zhang F."/>
            <person name="Lei H."/>
            <person name="Li X."/>
            <person name="Hu X."/>
            <person name="Liang C."/>
            <person name="Xu J."/>
            <person name="Wu Z."/>
            <person name="Yu X."/>
        </authorList>
    </citation>
    <scope>NUCLEOTIDE SEQUENCE</scope>
    <source>
        <strain>Henan</strain>
    </source>
</reference>
<dbReference type="Proteomes" id="UP000008909">
    <property type="component" value="Unassembled WGS sequence"/>
</dbReference>
<feature type="region of interest" description="Disordered" evidence="1">
    <location>
        <begin position="736"/>
        <end position="757"/>
    </location>
</feature>
<dbReference type="AlphaFoldDB" id="G7YKC2"/>
<evidence type="ECO:0000256" key="1">
    <source>
        <dbReference type="SAM" id="MobiDB-lite"/>
    </source>
</evidence>
<evidence type="ECO:0000313" key="3">
    <source>
        <dbReference type="Proteomes" id="UP000008909"/>
    </source>
</evidence>
<reference evidence="2" key="1">
    <citation type="journal article" date="2011" name="Genome Biol.">
        <title>The draft genome of the carcinogenic human liver fluke Clonorchis sinensis.</title>
        <authorList>
            <person name="Wang X."/>
            <person name="Chen W."/>
            <person name="Huang Y."/>
            <person name="Sun J."/>
            <person name="Men J."/>
            <person name="Liu H."/>
            <person name="Luo F."/>
            <person name="Guo L."/>
            <person name="Lv X."/>
            <person name="Deng C."/>
            <person name="Zhou C."/>
            <person name="Fan Y."/>
            <person name="Li X."/>
            <person name="Huang L."/>
            <person name="Hu Y."/>
            <person name="Liang C."/>
            <person name="Hu X."/>
            <person name="Xu J."/>
            <person name="Yu X."/>
        </authorList>
    </citation>
    <scope>NUCLEOTIDE SEQUENCE [LARGE SCALE GENOMIC DNA]</scope>
    <source>
        <strain evidence="2">Henan</strain>
    </source>
</reference>
<proteinExistence type="predicted"/>